<name>A0ABR2V2C7_9PEZI</name>
<sequence>MAFPSIRWPGAKKDSASLPPGSVHQVASNAMGEVEQTELKRAITTRQFVFMAFGGTIGAGLLIGSYVALKVAGPGSVFIGFTIAGVCITALMGSLGELSSAFPTSGSFYDYSIRFISPSWGFAMGWNYIMNYILTVPLELTVMNLVAKFWNKNIHAAILIPIFIVCLIVISFRGAKWYGEAEHAFGILKIFMLVTFSLAAIVVATGGVSTDPRHGTHFSYWENGKAFKSGAAGFLYVFVAAGLAYGGTEILGLAAAECQHPEKTMPLAYKIVAVRIVLCYLIPLFMMGLIVGDSTFILFPKKASLFVISMKQAGISVLPDIFNAIILVAVFSMANSCVFASSRALRAMCARGMGPKILAKTRNGTPMNALVVVFIVSLLAFINVAPAGDVIFDWLLALASASNFFTWLSISVSHIRLRMAIKKQGLDPKDVLGWVSPMGIPGSIVTIIICLAGLISLIVTAAIPPAGLDRGSEPGSLIIVRHALGIAIVFCFWFGHICFSLWKKREHPLLIPLDQINLSKTDTAVKFEESTSN</sequence>
<comment type="caution">
    <text evidence="10">The sequence shown here is derived from an EMBL/GenBank/DDBJ whole genome shotgun (WGS) entry which is preliminary data.</text>
</comment>
<dbReference type="InterPro" id="IPR004840">
    <property type="entry name" value="Amino_acid_permease_CS"/>
</dbReference>
<dbReference type="Gene3D" id="1.20.1740.10">
    <property type="entry name" value="Amino acid/polyamine transporter I"/>
    <property type="match status" value="1"/>
</dbReference>
<dbReference type="Proteomes" id="UP001408356">
    <property type="component" value="Unassembled WGS sequence"/>
</dbReference>
<keyword evidence="4" id="KW-0029">Amino-acid transport</keyword>
<feature type="transmembrane region" description="Helical" evidence="8">
    <location>
        <begin position="431"/>
        <end position="463"/>
    </location>
</feature>
<dbReference type="EMBL" id="JARVKF010000223">
    <property type="protein sequence ID" value="KAK9420734.1"/>
    <property type="molecule type" value="Genomic_DNA"/>
</dbReference>
<evidence type="ECO:0000256" key="6">
    <source>
        <dbReference type="ARBA" id="ARBA00023136"/>
    </source>
</evidence>
<gene>
    <name evidence="10" type="ORF">SUNI508_00825</name>
</gene>
<feature type="transmembrane region" description="Helical" evidence="8">
    <location>
        <begin position="187"/>
        <end position="210"/>
    </location>
</feature>
<evidence type="ECO:0000256" key="2">
    <source>
        <dbReference type="ARBA" id="ARBA00022448"/>
    </source>
</evidence>
<feature type="transmembrane region" description="Helical" evidence="8">
    <location>
        <begin position="230"/>
        <end position="255"/>
    </location>
</feature>
<feature type="transmembrane region" description="Helical" evidence="8">
    <location>
        <begin position="48"/>
        <end position="69"/>
    </location>
</feature>
<evidence type="ECO:0000256" key="5">
    <source>
        <dbReference type="ARBA" id="ARBA00022989"/>
    </source>
</evidence>
<evidence type="ECO:0000256" key="8">
    <source>
        <dbReference type="SAM" id="Phobius"/>
    </source>
</evidence>
<protein>
    <submittedName>
        <fullName evidence="10">Amino acid permease/ SLC12A domain-containing protein</fullName>
    </submittedName>
</protein>
<feature type="transmembrane region" description="Helical" evidence="8">
    <location>
        <begin position="366"/>
        <end position="385"/>
    </location>
</feature>
<feature type="transmembrane region" description="Helical" evidence="8">
    <location>
        <begin position="391"/>
        <end position="410"/>
    </location>
</feature>
<dbReference type="InterPro" id="IPR050524">
    <property type="entry name" value="APC_YAT"/>
</dbReference>
<feature type="region of interest" description="Disordered" evidence="7">
    <location>
        <begin position="1"/>
        <end position="20"/>
    </location>
</feature>
<dbReference type="PANTHER" id="PTHR43341:SF1">
    <property type="entry name" value="GENERAL AMINO-ACID PERMEASE GAP1"/>
    <property type="match status" value="1"/>
</dbReference>
<evidence type="ECO:0000256" key="4">
    <source>
        <dbReference type="ARBA" id="ARBA00022970"/>
    </source>
</evidence>
<reference evidence="10 11" key="1">
    <citation type="journal article" date="2024" name="J. Plant Pathol.">
        <title>Sequence and assembly of the genome of Seiridium unicorne, isolate CBS 538.82, causal agent of cypress canker disease.</title>
        <authorList>
            <person name="Scali E."/>
            <person name="Rocca G.D."/>
            <person name="Danti R."/>
            <person name="Garbelotto M."/>
            <person name="Barberini S."/>
            <person name="Baroncelli R."/>
            <person name="Emiliani G."/>
        </authorList>
    </citation>
    <scope>NUCLEOTIDE SEQUENCE [LARGE SCALE GENOMIC DNA]</scope>
    <source>
        <strain evidence="10 11">BM-138-508</strain>
    </source>
</reference>
<accession>A0ABR2V2C7</accession>
<evidence type="ECO:0000313" key="11">
    <source>
        <dbReference type="Proteomes" id="UP001408356"/>
    </source>
</evidence>
<keyword evidence="2" id="KW-0813">Transport</keyword>
<dbReference type="PANTHER" id="PTHR43341">
    <property type="entry name" value="AMINO ACID PERMEASE"/>
    <property type="match status" value="1"/>
</dbReference>
<feature type="transmembrane region" description="Helical" evidence="8">
    <location>
        <begin position="75"/>
        <end position="95"/>
    </location>
</feature>
<keyword evidence="6 8" id="KW-0472">Membrane</keyword>
<feature type="domain" description="Amino acid permease/ SLC12A" evidence="9">
    <location>
        <begin position="49"/>
        <end position="493"/>
    </location>
</feature>
<keyword evidence="5 8" id="KW-1133">Transmembrane helix</keyword>
<keyword evidence="3 8" id="KW-0812">Transmembrane</keyword>
<evidence type="ECO:0000259" key="9">
    <source>
        <dbReference type="Pfam" id="PF00324"/>
    </source>
</evidence>
<dbReference type="PIRSF" id="PIRSF006060">
    <property type="entry name" value="AA_transporter"/>
    <property type="match status" value="1"/>
</dbReference>
<feature type="transmembrane region" description="Helical" evidence="8">
    <location>
        <begin position="321"/>
        <end position="345"/>
    </location>
</feature>
<feature type="transmembrane region" description="Helical" evidence="8">
    <location>
        <begin position="154"/>
        <end position="175"/>
    </location>
</feature>
<evidence type="ECO:0000313" key="10">
    <source>
        <dbReference type="EMBL" id="KAK9420734.1"/>
    </source>
</evidence>
<dbReference type="Pfam" id="PF00324">
    <property type="entry name" value="AA_permease"/>
    <property type="match status" value="1"/>
</dbReference>
<keyword evidence="11" id="KW-1185">Reference proteome</keyword>
<evidence type="ECO:0000256" key="7">
    <source>
        <dbReference type="SAM" id="MobiDB-lite"/>
    </source>
</evidence>
<dbReference type="PROSITE" id="PS00218">
    <property type="entry name" value="AMINO_ACID_PERMEASE_1"/>
    <property type="match status" value="1"/>
</dbReference>
<organism evidence="10 11">
    <name type="scientific">Seiridium unicorne</name>
    <dbReference type="NCBI Taxonomy" id="138068"/>
    <lineage>
        <taxon>Eukaryota</taxon>
        <taxon>Fungi</taxon>
        <taxon>Dikarya</taxon>
        <taxon>Ascomycota</taxon>
        <taxon>Pezizomycotina</taxon>
        <taxon>Sordariomycetes</taxon>
        <taxon>Xylariomycetidae</taxon>
        <taxon>Amphisphaeriales</taxon>
        <taxon>Sporocadaceae</taxon>
        <taxon>Seiridium</taxon>
    </lineage>
</organism>
<feature type="transmembrane region" description="Helical" evidence="8">
    <location>
        <begin position="115"/>
        <end position="134"/>
    </location>
</feature>
<feature type="transmembrane region" description="Helical" evidence="8">
    <location>
        <begin position="483"/>
        <end position="502"/>
    </location>
</feature>
<proteinExistence type="predicted"/>
<evidence type="ECO:0000256" key="3">
    <source>
        <dbReference type="ARBA" id="ARBA00022692"/>
    </source>
</evidence>
<dbReference type="InterPro" id="IPR004841">
    <property type="entry name" value="AA-permease/SLC12A_dom"/>
</dbReference>
<comment type="subcellular location">
    <subcellularLocation>
        <location evidence="1">Membrane</location>
        <topology evidence="1">Multi-pass membrane protein</topology>
    </subcellularLocation>
</comment>
<evidence type="ECO:0000256" key="1">
    <source>
        <dbReference type="ARBA" id="ARBA00004141"/>
    </source>
</evidence>
<feature type="transmembrane region" description="Helical" evidence="8">
    <location>
        <begin position="267"/>
        <end position="291"/>
    </location>
</feature>